<dbReference type="GO" id="GO:0008841">
    <property type="term" value="F:dihydrofolate synthase activity"/>
    <property type="evidence" value="ECO:0007669"/>
    <property type="project" value="UniProtKB-EC"/>
</dbReference>
<dbReference type="Proteomes" id="UP000029381">
    <property type="component" value="Unassembled WGS sequence"/>
</dbReference>
<dbReference type="EMBL" id="JPVT01000080">
    <property type="protein sequence ID" value="KFN91709.1"/>
    <property type="molecule type" value="Genomic_DNA"/>
</dbReference>
<evidence type="ECO:0000313" key="1">
    <source>
        <dbReference type="EMBL" id="KFN91709.1"/>
    </source>
</evidence>
<dbReference type="EC" id="6.3.2.12" evidence="1"/>
<proteinExistence type="predicted"/>
<dbReference type="EC" id="6.-.-.-" evidence="1"/>
<reference evidence="1 2" key="1">
    <citation type="submission" date="2014-08" db="EMBL/GenBank/DDBJ databases">
        <title>Genome sequence of Tetragenococcus muriaticus.</title>
        <authorList>
            <person name="Chuea-nongthon C."/>
            <person name="Rodtong S."/>
            <person name="Yongsawatdigul J."/>
            <person name="Steele J.L."/>
            <person name="Liu X.-y."/>
            <person name="Speers J."/>
            <person name="Glasner J.D."/>
            <person name="Neeno-Eckwall E.C."/>
        </authorList>
    </citation>
    <scope>NUCLEOTIDE SEQUENCE [LARGE SCALE GENOMIC DNA]</scope>
    <source>
        <strain evidence="1 2">3MR10-3</strain>
    </source>
</reference>
<sequence length="82" mass="9406">MLQQLLGISQAKIYLTNFDYPGVLRLEKNYQQVNEERITIVSLWQFGLANILDKISSDDIILVTGSLYFVAEVRQLIKDITS</sequence>
<dbReference type="PATRIC" id="fig|1302648.3.peg.869"/>
<dbReference type="SUPFAM" id="SSF53244">
    <property type="entry name" value="MurD-like peptide ligases, peptide-binding domain"/>
    <property type="match status" value="1"/>
</dbReference>
<comment type="caution">
    <text evidence="1">The sequence shown here is derived from an EMBL/GenBank/DDBJ whole genome shotgun (WGS) entry which is preliminary data.</text>
</comment>
<dbReference type="InterPro" id="IPR036615">
    <property type="entry name" value="Mur_ligase_C_dom_sf"/>
</dbReference>
<evidence type="ECO:0000313" key="2">
    <source>
        <dbReference type="Proteomes" id="UP000029381"/>
    </source>
</evidence>
<dbReference type="AlphaFoldDB" id="A0A091C452"/>
<keyword evidence="1" id="KW-0436">Ligase</keyword>
<protein>
    <submittedName>
        <fullName evidence="1">Dihydrofolate synthase/folylpolyglutamate synthase</fullName>
        <ecNumber evidence="1">6.-.-.-</ecNumber>
        <ecNumber evidence="1">6.3.2.12</ecNumber>
        <ecNumber evidence="1">6.3.2.17</ecNumber>
    </submittedName>
</protein>
<dbReference type="EC" id="6.3.2.17" evidence="1"/>
<organism evidence="1 2">
    <name type="scientific">Tetragenococcus muriaticus 3MR10-3</name>
    <dbReference type="NCBI Taxonomy" id="1302648"/>
    <lineage>
        <taxon>Bacteria</taxon>
        <taxon>Bacillati</taxon>
        <taxon>Bacillota</taxon>
        <taxon>Bacilli</taxon>
        <taxon>Lactobacillales</taxon>
        <taxon>Enterococcaceae</taxon>
        <taxon>Tetragenococcus</taxon>
    </lineage>
</organism>
<dbReference type="Gene3D" id="3.90.190.20">
    <property type="entry name" value="Mur ligase, C-terminal domain"/>
    <property type="match status" value="1"/>
</dbReference>
<gene>
    <name evidence="1" type="ORF">TMU3MR103_0896</name>
</gene>
<dbReference type="GO" id="GO:0004326">
    <property type="term" value="F:tetrahydrofolylpolyglutamate synthase activity"/>
    <property type="evidence" value="ECO:0007669"/>
    <property type="project" value="UniProtKB-EC"/>
</dbReference>
<accession>A0A091C452</accession>
<name>A0A091C452_9ENTE</name>
<keyword evidence="2" id="KW-1185">Reference proteome</keyword>